<keyword evidence="7" id="KW-1185">Reference proteome</keyword>
<dbReference type="PROSITE" id="PS00166">
    <property type="entry name" value="ENOYL_COA_HYDRATASE"/>
    <property type="match status" value="1"/>
</dbReference>
<proteinExistence type="inferred from homology"/>
<evidence type="ECO:0000256" key="5">
    <source>
        <dbReference type="RuleBase" id="RU003707"/>
    </source>
</evidence>
<organism evidence="6 7">
    <name type="scientific">Micromonospora vulcania</name>
    <dbReference type="NCBI Taxonomy" id="1441873"/>
    <lineage>
        <taxon>Bacteria</taxon>
        <taxon>Bacillati</taxon>
        <taxon>Actinomycetota</taxon>
        <taxon>Actinomycetes</taxon>
        <taxon>Micromonosporales</taxon>
        <taxon>Micromonosporaceae</taxon>
        <taxon>Micromonospora</taxon>
    </lineage>
</organism>
<dbReference type="InterPro" id="IPR014748">
    <property type="entry name" value="Enoyl-CoA_hydra_C"/>
</dbReference>
<dbReference type="PANTHER" id="PTHR11941:SF54">
    <property type="entry name" value="ENOYL-COA HYDRATASE, MITOCHONDRIAL"/>
    <property type="match status" value="1"/>
</dbReference>
<evidence type="ECO:0000313" key="7">
    <source>
        <dbReference type="Proteomes" id="UP001596226"/>
    </source>
</evidence>
<comment type="catalytic activity">
    <reaction evidence="4">
        <text>a 4-saturated-(3S)-3-hydroxyacyl-CoA = a (3E)-enoyl-CoA + H2O</text>
        <dbReference type="Rhea" id="RHEA:20724"/>
        <dbReference type="ChEBI" id="CHEBI:15377"/>
        <dbReference type="ChEBI" id="CHEBI:58521"/>
        <dbReference type="ChEBI" id="CHEBI:137480"/>
        <dbReference type="EC" id="4.2.1.17"/>
    </reaction>
</comment>
<dbReference type="CDD" id="cd06558">
    <property type="entry name" value="crotonase-like"/>
    <property type="match status" value="1"/>
</dbReference>
<evidence type="ECO:0000256" key="4">
    <source>
        <dbReference type="ARBA" id="ARBA00023717"/>
    </source>
</evidence>
<dbReference type="Pfam" id="PF00378">
    <property type="entry name" value="ECH_1"/>
    <property type="match status" value="1"/>
</dbReference>
<evidence type="ECO:0000256" key="2">
    <source>
        <dbReference type="ARBA" id="ARBA00023239"/>
    </source>
</evidence>
<dbReference type="SUPFAM" id="SSF52096">
    <property type="entry name" value="ClpP/crotonase"/>
    <property type="match status" value="1"/>
</dbReference>
<dbReference type="InterPro" id="IPR018376">
    <property type="entry name" value="Enoyl-CoA_hyd/isom_CS"/>
</dbReference>
<dbReference type="Gene3D" id="1.10.12.10">
    <property type="entry name" value="Lyase 2-enoyl-coa Hydratase, Chain A, domain 2"/>
    <property type="match status" value="1"/>
</dbReference>
<dbReference type="EMBL" id="JBHSQS010000006">
    <property type="protein sequence ID" value="MFC5924249.1"/>
    <property type="molecule type" value="Genomic_DNA"/>
</dbReference>
<dbReference type="InterPro" id="IPR029045">
    <property type="entry name" value="ClpP/crotonase-like_dom_sf"/>
</dbReference>
<dbReference type="RefSeq" id="WP_377510546.1">
    <property type="nucleotide sequence ID" value="NZ_JBHSQS010000006.1"/>
</dbReference>
<protein>
    <submittedName>
        <fullName evidence="6">Enoyl-CoA hydratase/isomerase family protein</fullName>
    </submittedName>
</protein>
<name>A0ABW1H6X4_9ACTN</name>
<comment type="similarity">
    <text evidence="1 5">Belongs to the enoyl-CoA hydratase/isomerase family.</text>
</comment>
<dbReference type="Proteomes" id="UP001596226">
    <property type="component" value="Unassembled WGS sequence"/>
</dbReference>
<evidence type="ECO:0000256" key="1">
    <source>
        <dbReference type="ARBA" id="ARBA00005254"/>
    </source>
</evidence>
<comment type="catalytic activity">
    <reaction evidence="3">
        <text>a (3S)-3-hydroxyacyl-CoA = a (2E)-enoyl-CoA + H2O</text>
        <dbReference type="Rhea" id="RHEA:16105"/>
        <dbReference type="ChEBI" id="CHEBI:15377"/>
        <dbReference type="ChEBI" id="CHEBI:57318"/>
        <dbReference type="ChEBI" id="CHEBI:58856"/>
        <dbReference type="EC" id="4.2.1.17"/>
    </reaction>
</comment>
<accession>A0ABW1H6X4</accession>
<dbReference type="PANTHER" id="PTHR11941">
    <property type="entry name" value="ENOYL-COA HYDRATASE-RELATED"/>
    <property type="match status" value="1"/>
</dbReference>
<dbReference type="InterPro" id="IPR001753">
    <property type="entry name" value="Enoyl-CoA_hydra/iso"/>
</dbReference>
<comment type="caution">
    <text evidence="6">The sequence shown here is derived from an EMBL/GenBank/DDBJ whole genome shotgun (WGS) entry which is preliminary data.</text>
</comment>
<evidence type="ECO:0000313" key="6">
    <source>
        <dbReference type="EMBL" id="MFC5924249.1"/>
    </source>
</evidence>
<reference evidence="7" key="1">
    <citation type="journal article" date="2019" name="Int. J. Syst. Evol. Microbiol.">
        <title>The Global Catalogue of Microorganisms (GCM) 10K type strain sequencing project: providing services to taxonomists for standard genome sequencing and annotation.</title>
        <authorList>
            <consortium name="The Broad Institute Genomics Platform"/>
            <consortium name="The Broad Institute Genome Sequencing Center for Infectious Disease"/>
            <person name="Wu L."/>
            <person name="Ma J."/>
        </authorList>
    </citation>
    <scope>NUCLEOTIDE SEQUENCE [LARGE SCALE GENOMIC DNA]</scope>
    <source>
        <strain evidence="7">CGMCC 4.7144</strain>
    </source>
</reference>
<evidence type="ECO:0000256" key="3">
    <source>
        <dbReference type="ARBA" id="ARBA00023709"/>
    </source>
</evidence>
<sequence>MTTPVPAESDGRVRFEVDREARIAMITLDRPAKLNAVTPTMARDLVSAVEACNGDDEVRAVVLTGAGDRAFSVGSDIRALDGYATPWDFRNRIDYCDALRRLRKPSLAAINGYALGGGLETALSCDIRLSASTASFGAPEVKLGWIGGGGMSAFLARAAGPSNAAQMLMTGDPIDAEQALRWHLVSEVLPPDGLLPRARELATTIAARAPIAVETAKINLRAATSMSEDQALEYERDLQTICFATADAAEGRRAFAERRPPSFRRR</sequence>
<gene>
    <name evidence="6" type="ORF">ACFQGL_12930</name>
</gene>
<keyword evidence="2" id="KW-0456">Lyase</keyword>
<dbReference type="Gene3D" id="3.90.226.10">
    <property type="entry name" value="2-enoyl-CoA Hydratase, Chain A, domain 1"/>
    <property type="match status" value="1"/>
</dbReference>